<evidence type="ECO:0000259" key="8">
    <source>
        <dbReference type="PROSITE" id="PS00028"/>
    </source>
</evidence>
<proteinExistence type="predicted"/>
<dbReference type="PROSITE" id="PS00028">
    <property type="entry name" value="ZINC_FINGER_C2H2_1"/>
    <property type="match status" value="2"/>
</dbReference>
<reference evidence="9 10" key="1">
    <citation type="submission" date="2023-10" db="EMBL/GenBank/DDBJ databases">
        <title>Genomes of two closely related lineages of the louse Polyplax serrata with different host specificities.</title>
        <authorList>
            <person name="Martinu J."/>
            <person name="Tarabai H."/>
            <person name="Stefka J."/>
            <person name="Hypsa V."/>
        </authorList>
    </citation>
    <scope>NUCLEOTIDE SEQUENCE [LARGE SCALE GENOMIC DNA]</scope>
    <source>
        <strain evidence="9">HR10_N</strain>
    </source>
</reference>
<dbReference type="InterPro" id="IPR013087">
    <property type="entry name" value="Znf_C2H2_type"/>
</dbReference>
<evidence type="ECO:0000256" key="7">
    <source>
        <dbReference type="SAM" id="MobiDB-lite"/>
    </source>
</evidence>
<accession>A0AAN8SB70</accession>
<evidence type="ECO:0000256" key="2">
    <source>
        <dbReference type="ARBA" id="ARBA00022723"/>
    </source>
</evidence>
<keyword evidence="6" id="KW-0539">Nucleus</keyword>
<evidence type="ECO:0000256" key="1">
    <source>
        <dbReference type="ARBA" id="ARBA00004123"/>
    </source>
</evidence>
<dbReference type="GO" id="GO:0008270">
    <property type="term" value="F:zinc ion binding"/>
    <property type="evidence" value="ECO:0007669"/>
    <property type="project" value="UniProtKB-KW"/>
</dbReference>
<name>A0AAN8SB70_POLSC</name>
<feature type="domain" description="C2H2-type" evidence="8">
    <location>
        <begin position="496"/>
        <end position="518"/>
    </location>
</feature>
<protein>
    <recommendedName>
        <fullName evidence="8">C2H2-type domain-containing protein</fullName>
    </recommendedName>
</protein>
<dbReference type="InterPro" id="IPR036236">
    <property type="entry name" value="Znf_C2H2_sf"/>
</dbReference>
<dbReference type="GO" id="GO:0005634">
    <property type="term" value="C:nucleus"/>
    <property type="evidence" value="ECO:0007669"/>
    <property type="project" value="UniProtKB-SubCell"/>
</dbReference>
<dbReference type="AlphaFoldDB" id="A0AAN8SB70"/>
<evidence type="ECO:0000256" key="5">
    <source>
        <dbReference type="ARBA" id="ARBA00022833"/>
    </source>
</evidence>
<keyword evidence="5" id="KW-0862">Zinc</keyword>
<dbReference type="EMBL" id="JAWJWE010000002">
    <property type="protein sequence ID" value="KAK6642635.1"/>
    <property type="molecule type" value="Genomic_DNA"/>
</dbReference>
<evidence type="ECO:0000256" key="6">
    <source>
        <dbReference type="ARBA" id="ARBA00023242"/>
    </source>
</evidence>
<sequence>MNHNKKGCKISNLKCSLCNIAFNSEAEYALHEFSKKHCDNLIKLARNKPVTVKPKPKTGTETLQNETEMTKTEMVTQSGSIAKYGYFVPGQISVSPNVTKEYNTEYDPYLQKFPEKSLKDTTTPIVTDTGSCKTTETGALNMLSKKKRKKTQVCQICHVTLTSVPEYNSHMKSPQHIWHLKMSGKGVGAHFVRASVDLHTTEFGEESVQNQGSEEPIVEPQVSITLCNSTEVFPSLFCDTCELLLNSPQQFNAHVNGKSHVERTQKIAELKAKKEKLQNPTTNQLYCFSCKITLNNIVQYNQHKNGKKHSSRCLQLIRGGITIPPEERLPGWIMPNSINNKPITYPELYEKYLMKKQEENGLCSSNSSEPLKDERIMLNKVRESLTENSSSSKEILFSSDSDHKMSFDKNSISVISKFMNNNTSHDLLDAVGSGNSSHCDSQSQLNHPTNTNSEVIMTPKSECGISSNVTKLSNSFEPKYEERQLLIVGSNEFVKCNICSLNFISNAELNSHMTAEIHLNKILEHKMNGTNDIEILNLMLSSQDFMKPDNLGRCNCYICDVVTNDVKEYRHHLSNIVHVHNLNDYKQRKMTEIRHLVSSNKEGVHPCHLCQEDFKSLLDFCQHLHMAKHKICEQTEKSKRALAKRKLDQKEKEKFKTKKKRKKEPRNITNEEI</sequence>
<dbReference type="SMART" id="SM00451">
    <property type="entry name" value="ZnF_U1"/>
    <property type="match status" value="6"/>
</dbReference>
<evidence type="ECO:0000313" key="9">
    <source>
        <dbReference type="EMBL" id="KAK6642635.1"/>
    </source>
</evidence>
<evidence type="ECO:0000256" key="3">
    <source>
        <dbReference type="ARBA" id="ARBA00022737"/>
    </source>
</evidence>
<dbReference type="PANTHER" id="PTHR46144">
    <property type="entry name" value="ZINC FINGER PROTEIN 385B-LIKE"/>
    <property type="match status" value="1"/>
</dbReference>
<keyword evidence="3" id="KW-0677">Repeat</keyword>
<dbReference type="SUPFAM" id="SSF57667">
    <property type="entry name" value="beta-beta-alpha zinc fingers"/>
    <property type="match status" value="4"/>
</dbReference>
<dbReference type="InterPro" id="IPR051868">
    <property type="entry name" value="ZN346_ZMAT4"/>
</dbReference>
<evidence type="ECO:0000256" key="4">
    <source>
        <dbReference type="ARBA" id="ARBA00022771"/>
    </source>
</evidence>
<comment type="subcellular location">
    <subcellularLocation>
        <location evidence="1">Nucleus</location>
    </subcellularLocation>
</comment>
<dbReference type="PANTHER" id="PTHR46144:SF6">
    <property type="entry name" value="C2H2-TYPE DOMAIN-CONTAINING PROTEIN"/>
    <property type="match status" value="1"/>
</dbReference>
<feature type="region of interest" description="Disordered" evidence="7">
    <location>
        <begin position="643"/>
        <end position="673"/>
    </location>
</feature>
<dbReference type="Proteomes" id="UP001372834">
    <property type="component" value="Unassembled WGS sequence"/>
</dbReference>
<dbReference type="GO" id="GO:0003676">
    <property type="term" value="F:nucleic acid binding"/>
    <property type="evidence" value="ECO:0007669"/>
    <property type="project" value="InterPro"/>
</dbReference>
<comment type="caution">
    <text evidence="9">The sequence shown here is derived from an EMBL/GenBank/DDBJ whole genome shotgun (WGS) entry which is preliminary data.</text>
</comment>
<dbReference type="InterPro" id="IPR003604">
    <property type="entry name" value="Matrin/U1-like-C_Znf_C2H2"/>
</dbReference>
<gene>
    <name evidence="9" type="ORF">RUM43_004137</name>
</gene>
<keyword evidence="4" id="KW-0863">Zinc-finger</keyword>
<organism evidence="9 10">
    <name type="scientific">Polyplax serrata</name>
    <name type="common">Common mouse louse</name>
    <dbReference type="NCBI Taxonomy" id="468196"/>
    <lineage>
        <taxon>Eukaryota</taxon>
        <taxon>Metazoa</taxon>
        <taxon>Ecdysozoa</taxon>
        <taxon>Arthropoda</taxon>
        <taxon>Hexapoda</taxon>
        <taxon>Insecta</taxon>
        <taxon>Pterygota</taxon>
        <taxon>Neoptera</taxon>
        <taxon>Paraneoptera</taxon>
        <taxon>Psocodea</taxon>
        <taxon>Troctomorpha</taxon>
        <taxon>Phthiraptera</taxon>
        <taxon>Anoplura</taxon>
        <taxon>Polyplacidae</taxon>
        <taxon>Polyplax</taxon>
    </lineage>
</organism>
<feature type="compositionally biased region" description="Basic and acidic residues" evidence="7">
    <location>
        <begin position="643"/>
        <end position="654"/>
    </location>
</feature>
<feature type="domain" description="C2H2-type" evidence="8">
    <location>
        <begin position="15"/>
        <end position="37"/>
    </location>
</feature>
<feature type="compositionally biased region" description="Basic residues" evidence="7">
    <location>
        <begin position="655"/>
        <end position="664"/>
    </location>
</feature>
<dbReference type="SMART" id="SM00355">
    <property type="entry name" value="ZnF_C2H2"/>
    <property type="match status" value="7"/>
</dbReference>
<dbReference type="Pfam" id="PF12874">
    <property type="entry name" value="zf-met"/>
    <property type="match status" value="4"/>
</dbReference>
<evidence type="ECO:0000313" key="10">
    <source>
        <dbReference type="Proteomes" id="UP001372834"/>
    </source>
</evidence>
<keyword evidence="2" id="KW-0479">Metal-binding</keyword>
<dbReference type="Gene3D" id="3.30.160.60">
    <property type="entry name" value="Classic Zinc Finger"/>
    <property type="match status" value="2"/>
</dbReference>